<evidence type="ECO:0000313" key="2">
    <source>
        <dbReference type="EMBL" id="PRQ25504.1"/>
    </source>
</evidence>
<dbReference type="PANTHER" id="PTHR44259">
    <property type="entry name" value="OS07G0183000 PROTEIN-RELATED"/>
    <property type="match status" value="1"/>
</dbReference>
<dbReference type="STRING" id="74649.A0A2P6PUB9"/>
<dbReference type="InterPro" id="IPR050942">
    <property type="entry name" value="F-box_BR-signaling"/>
</dbReference>
<evidence type="ECO:0000259" key="1">
    <source>
        <dbReference type="Pfam" id="PF03478"/>
    </source>
</evidence>
<dbReference type="Gramene" id="PRQ25504">
    <property type="protein sequence ID" value="PRQ25504"/>
    <property type="gene ID" value="RchiOBHm_Chr6g0284411"/>
</dbReference>
<evidence type="ECO:0000313" key="3">
    <source>
        <dbReference type="Proteomes" id="UP000238479"/>
    </source>
</evidence>
<organism evidence="2 3">
    <name type="scientific">Rosa chinensis</name>
    <name type="common">China rose</name>
    <dbReference type="NCBI Taxonomy" id="74649"/>
    <lineage>
        <taxon>Eukaryota</taxon>
        <taxon>Viridiplantae</taxon>
        <taxon>Streptophyta</taxon>
        <taxon>Embryophyta</taxon>
        <taxon>Tracheophyta</taxon>
        <taxon>Spermatophyta</taxon>
        <taxon>Magnoliopsida</taxon>
        <taxon>eudicotyledons</taxon>
        <taxon>Gunneridae</taxon>
        <taxon>Pentapetalae</taxon>
        <taxon>rosids</taxon>
        <taxon>fabids</taxon>
        <taxon>Rosales</taxon>
        <taxon>Rosaceae</taxon>
        <taxon>Rosoideae</taxon>
        <taxon>Rosoideae incertae sedis</taxon>
        <taxon>Rosa</taxon>
    </lineage>
</organism>
<dbReference type="AlphaFoldDB" id="A0A2P6PUB9"/>
<comment type="caution">
    <text evidence="2">The sequence shown here is derived from an EMBL/GenBank/DDBJ whole genome shotgun (WGS) entry which is preliminary data.</text>
</comment>
<accession>A0A2P6PUB9</accession>
<dbReference type="Pfam" id="PF03478">
    <property type="entry name" value="Beta-prop_KIB1-4"/>
    <property type="match status" value="1"/>
</dbReference>
<sequence length="349" mass="39483">MMAEEKFIGICASPLFMFSYSDPDSPSSQANIRELLNLTEDRPELNINKNQRCSYYSSLGCLMTISEDYKVNLLNPLDHHRAQIKLPDINMVKTSVEGINSGLMRWYDDMITKFVLSSNPFSSLECLVLVSYATATVTGWGFCRLGEDTWTYVAWTPILDLIYHNGQFYAMDCSGKILVCDVEDPKQPKTTILLSKKIPMVPMYGQTTSQSLYMVESAGALLVVLQSRPRIGSIETTRFKVFEVPFGRDQAWEWSDLEVKNLENRSLFLGCESSSFSVDGSDYCSAGCKANCIYFNTKWWEWLSIPNSNFAPAVFIFNMEDEKVEQLSVPNILQAPLPTSWIQPQPPSS</sequence>
<reference evidence="2 3" key="1">
    <citation type="journal article" date="2018" name="Nat. Genet.">
        <title>The Rosa genome provides new insights in the design of modern roses.</title>
        <authorList>
            <person name="Bendahmane M."/>
        </authorList>
    </citation>
    <scope>NUCLEOTIDE SEQUENCE [LARGE SCALE GENOMIC DNA]</scope>
    <source>
        <strain evidence="3">cv. Old Blush</strain>
    </source>
</reference>
<dbReference type="PANTHER" id="PTHR44259:SF108">
    <property type="entry name" value="F-BOX PROTEIN SKIP23-LIKE"/>
    <property type="match status" value="1"/>
</dbReference>
<name>A0A2P6PUB9_ROSCH</name>
<gene>
    <name evidence="2" type="ORF">RchiOBHm_Chr6g0284411</name>
</gene>
<dbReference type="EMBL" id="PDCK01000044">
    <property type="protein sequence ID" value="PRQ25504.1"/>
    <property type="molecule type" value="Genomic_DNA"/>
</dbReference>
<dbReference type="Proteomes" id="UP000238479">
    <property type="component" value="Chromosome 6"/>
</dbReference>
<proteinExistence type="predicted"/>
<protein>
    <recommendedName>
        <fullName evidence="1">KIB1-4 beta-propeller domain-containing protein</fullName>
    </recommendedName>
</protein>
<keyword evidence="3" id="KW-1185">Reference proteome</keyword>
<feature type="domain" description="KIB1-4 beta-propeller" evidence="1">
    <location>
        <begin position="43"/>
        <end position="296"/>
    </location>
</feature>
<dbReference type="InterPro" id="IPR005174">
    <property type="entry name" value="KIB1-4_b-propeller"/>
</dbReference>